<evidence type="ECO:0000256" key="4">
    <source>
        <dbReference type="ARBA" id="ARBA00023136"/>
    </source>
</evidence>
<reference evidence="7 8" key="1">
    <citation type="submission" date="2020-08" db="EMBL/GenBank/DDBJ databases">
        <title>Sequencing the genomes of 1000 actinobacteria strains.</title>
        <authorList>
            <person name="Klenk H.-P."/>
        </authorList>
    </citation>
    <scope>NUCLEOTIDE SEQUENCE [LARGE SCALE GENOMIC DNA]</scope>
    <source>
        <strain evidence="7 8">DSM 43023</strain>
    </source>
</reference>
<dbReference type="GO" id="GO:0022857">
    <property type="term" value="F:transmembrane transporter activity"/>
    <property type="evidence" value="ECO:0007669"/>
    <property type="project" value="InterPro"/>
</dbReference>
<evidence type="ECO:0000313" key="8">
    <source>
        <dbReference type="Proteomes" id="UP000534286"/>
    </source>
</evidence>
<evidence type="ECO:0000259" key="6">
    <source>
        <dbReference type="PROSITE" id="PS50850"/>
    </source>
</evidence>
<dbReference type="InterPro" id="IPR036259">
    <property type="entry name" value="MFS_trans_sf"/>
</dbReference>
<keyword evidence="4 5" id="KW-0472">Membrane</keyword>
<comment type="subcellular location">
    <subcellularLocation>
        <location evidence="1">Cell membrane</location>
        <topology evidence="1">Multi-pass membrane protein</topology>
    </subcellularLocation>
</comment>
<keyword evidence="3 5" id="KW-1133">Transmembrane helix</keyword>
<feature type="transmembrane region" description="Helical" evidence="5">
    <location>
        <begin position="20"/>
        <end position="38"/>
    </location>
</feature>
<evidence type="ECO:0000256" key="1">
    <source>
        <dbReference type="ARBA" id="ARBA00004651"/>
    </source>
</evidence>
<dbReference type="InterPro" id="IPR011701">
    <property type="entry name" value="MFS"/>
</dbReference>
<dbReference type="RefSeq" id="WP_184756666.1">
    <property type="nucleotide sequence ID" value="NZ_BAABEK010000028.1"/>
</dbReference>
<name>A0A7W7RQJ4_9ACTN</name>
<dbReference type="GO" id="GO:0005886">
    <property type="term" value="C:plasma membrane"/>
    <property type="evidence" value="ECO:0007669"/>
    <property type="project" value="UniProtKB-SubCell"/>
</dbReference>
<protein>
    <submittedName>
        <fullName evidence="7">MFS family permease</fullName>
    </submittedName>
</protein>
<dbReference type="SUPFAM" id="SSF103473">
    <property type="entry name" value="MFS general substrate transporter"/>
    <property type="match status" value="1"/>
</dbReference>
<evidence type="ECO:0000256" key="3">
    <source>
        <dbReference type="ARBA" id="ARBA00022989"/>
    </source>
</evidence>
<feature type="transmembrane region" description="Helical" evidence="5">
    <location>
        <begin position="73"/>
        <end position="94"/>
    </location>
</feature>
<comment type="caution">
    <text evidence="7">The sequence shown here is derived from an EMBL/GenBank/DDBJ whole genome shotgun (WGS) entry which is preliminary data.</text>
</comment>
<organism evidence="7 8">
    <name type="scientific">Streptosporangium album</name>
    <dbReference type="NCBI Taxonomy" id="47479"/>
    <lineage>
        <taxon>Bacteria</taxon>
        <taxon>Bacillati</taxon>
        <taxon>Actinomycetota</taxon>
        <taxon>Actinomycetes</taxon>
        <taxon>Streptosporangiales</taxon>
        <taxon>Streptosporangiaceae</taxon>
        <taxon>Streptosporangium</taxon>
    </lineage>
</organism>
<dbReference type="AlphaFoldDB" id="A0A7W7RQJ4"/>
<dbReference type="Proteomes" id="UP000534286">
    <property type="component" value="Unassembled WGS sequence"/>
</dbReference>
<keyword evidence="2 5" id="KW-0812">Transmembrane</keyword>
<keyword evidence="8" id="KW-1185">Reference proteome</keyword>
<sequence>MGVEGGGAGAELLGGPSSMIQWLGAGYTLAMAVGLITGGRLGDLYGRKRMFAIGTLFFGLLEKGWTFEESMRLTIWIEVGLLAVTFLAAFLLPLRARPEENAGH</sequence>
<feature type="domain" description="Major facilitator superfamily (MFS) profile" evidence="6">
    <location>
        <begin position="1"/>
        <end position="104"/>
    </location>
</feature>
<dbReference type="PROSITE" id="PS50850">
    <property type="entry name" value="MFS"/>
    <property type="match status" value="1"/>
</dbReference>
<gene>
    <name evidence="7" type="ORF">FHR32_000031</name>
</gene>
<dbReference type="InterPro" id="IPR020846">
    <property type="entry name" value="MFS_dom"/>
</dbReference>
<evidence type="ECO:0000256" key="2">
    <source>
        <dbReference type="ARBA" id="ARBA00022692"/>
    </source>
</evidence>
<evidence type="ECO:0000313" key="7">
    <source>
        <dbReference type="EMBL" id="MBB4935726.1"/>
    </source>
</evidence>
<evidence type="ECO:0000256" key="5">
    <source>
        <dbReference type="SAM" id="Phobius"/>
    </source>
</evidence>
<dbReference type="Pfam" id="PF07690">
    <property type="entry name" value="MFS_1"/>
    <property type="match status" value="1"/>
</dbReference>
<dbReference type="EMBL" id="JACHJU010000001">
    <property type="protein sequence ID" value="MBB4935726.1"/>
    <property type="molecule type" value="Genomic_DNA"/>
</dbReference>
<proteinExistence type="predicted"/>
<dbReference type="Gene3D" id="1.20.1720.10">
    <property type="entry name" value="Multidrug resistance protein D"/>
    <property type="match status" value="1"/>
</dbReference>
<accession>A0A7W7RQJ4</accession>